<dbReference type="EMBL" id="BJCC01000060">
    <property type="protein sequence ID" value="GCF95932.1"/>
    <property type="molecule type" value="Genomic_DNA"/>
</dbReference>
<dbReference type="InterPro" id="IPR002178">
    <property type="entry name" value="PTS_EIIA_type-2_dom"/>
</dbReference>
<keyword evidence="4" id="KW-1185">Reference proteome</keyword>
<evidence type="ECO:0000256" key="1">
    <source>
        <dbReference type="SAM" id="Coils"/>
    </source>
</evidence>
<dbReference type="PROSITE" id="PS51094">
    <property type="entry name" value="PTS_EIIA_TYPE_2"/>
    <property type="match status" value="1"/>
</dbReference>
<keyword evidence="1" id="KW-0175">Coiled coil</keyword>
<dbReference type="InterPro" id="IPR016152">
    <property type="entry name" value="PTrfase/Anion_transptr"/>
</dbReference>
<dbReference type="RefSeq" id="WP_146624298.1">
    <property type="nucleotide sequence ID" value="NZ_BJCC01000060.1"/>
</dbReference>
<dbReference type="PANTHER" id="PTHR30185:SF14">
    <property type="entry name" value="STATIONARY PHASE-INDUCIBLE PROTEIN CSIE-RELATED"/>
    <property type="match status" value="1"/>
</dbReference>
<name>A0A4P5PK30_9ENTE</name>
<dbReference type="OrthoDB" id="2358583at2"/>
<dbReference type="InterPro" id="IPR050661">
    <property type="entry name" value="BglG_antiterminators"/>
</dbReference>
<comment type="caution">
    <text evidence="3">The sequence shown here is derived from an EMBL/GenBank/DDBJ whole genome shotgun (WGS) entry which is preliminary data.</text>
</comment>
<reference evidence="4" key="1">
    <citation type="submission" date="2019-02" db="EMBL/GenBank/DDBJ databases">
        <title>Draft genome sequence of Enterococcus sp. Gos25-1.</title>
        <authorList>
            <person name="Tanaka N."/>
            <person name="Shiwa Y."/>
            <person name="Fujita N."/>
        </authorList>
    </citation>
    <scope>NUCLEOTIDE SEQUENCE [LARGE SCALE GENOMIC DNA]</scope>
    <source>
        <strain evidence="4">Gos25-1</strain>
    </source>
</reference>
<dbReference type="Gene3D" id="3.40.930.10">
    <property type="entry name" value="Mannitol-specific EII, Chain A"/>
    <property type="match status" value="1"/>
</dbReference>
<gene>
    <name evidence="3" type="primary">frvR</name>
    <name evidence="3" type="ORF">NRIC_38230</name>
</gene>
<dbReference type="SUPFAM" id="SSF63520">
    <property type="entry name" value="PTS-regulatory domain, PRD"/>
    <property type="match status" value="1"/>
</dbReference>
<feature type="coiled-coil region" evidence="1">
    <location>
        <begin position="247"/>
        <end position="274"/>
    </location>
</feature>
<dbReference type="Gene3D" id="1.10.10.10">
    <property type="entry name" value="Winged helix-like DNA-binding domain superfamily/Winged helix DNA-binding domain"/>
    <property type="match status" value="1"/>
</dbReference>
<dbReference type="Gene3D" id="1.10.1790.10">
    <property type="entry name" value="PRD domain"/>
    <property type="match status" value="1"/>
</dbReference>
<dbReference type="GO" id="GO:0006355">
    <property type="term" value="P:regulation of DNA-templated transcription"/>
    <property type="evidence" value="ECO:0007669"/>
    <property type="project" value="InterPro"/>
</dbReference>
<evidence type="ECO:0000259" key="2">
    <source>
        <dbReference type="PROSITE" id="PS51094"/>
    </source>
</evidence>
<dbReference type="AlphaFoldDB" id="A0A4P5PK30"/>
<accession>A0A4P5PK30</accession>
<dbReference type="Proteomes" id="UP000290567">
    <property type="component" value="Unassembled WGS sequence"/>
</dbReference>
<dbReference type="InterPro" id="IPR036634">
    <property type="entry name" value="PRD_sf"/>
</dbReference>
<protein>
    <submittedName>
        <fullName evidence="3">Putative frv operon regulatory protein</fullName>
    </submittedName>
</protein>
<dbReference type="PANTHER" id="PTHR30185">
    <property type="entry name" value="CRYPTIC BETA-GLUCOSIDE BGL OPERON ANTITERMINATOR"/>
    <property type="match status" value="1"/>
</dbReference>
<organism evidence="3 4">
    <name type="scientific">Enterococcus florum</name>
    <dbReference type="NCBI Taxonomy" id="2480627"/>
    <lineage>
        <taxon>Bacteria</taxon>
        <taxon>Bacillati</taxon>
        <taxon>Bacillota</taxon>
        <taxon>Bacilli</taxon>
        <taxon>Lactobacillales</taxon>
        <taxon>Enterococcaceae</taxon>
        <taxon>Enterococcus</taxon>
    </lineage>
</organism>
<sequence>MLNERQYIIVELLTKAPSPIRSEEIAKIVAKSKRTIMRDLSSIKLFLESNGIGELTVQPDQQGYKIFITDYGQYEEWMMKNINDEQIILYQLIMNEYVTIDRLAELLFVSRITASEKMGVLKESYSSVLAISVSHKGHYLNESLVTKCLLLSNLVGTNTKYYLELAGVTPEQYELLLSQIKHSTLIGDYFPNVLDSQLANLFIASLLFPNGFREENEELEALFRSCQITYGLEAIRNLSLVSDYCIETNLNLTIAQIEENLNQIEQENNIKFANPKLAKQLYNHLKRILCYPCFLKSKEIHNIANIKALYPFAFDLGIVFIQKMNANYGYRITNSDLIGLYFTVGMESMMKKNHHILIYAQVNSIANINRQLLEASISNCDVEITDQLNDKDLAPFSLVINSTKERVDCPQPVFQTEYILSEKDIAEIKETLENISIGYHIKTIFPKEYSFTYIVQEQESWLDILQAICSRLEKALVISREEAARIIEREQSGNPLVINNFAVPHCISKRENFVICIYVHLDQPVMVENTAVTQVLLTLMNPNVNKSINIFKFLYRYLQEYQEQLTGIETYDEFIHFIKK</sequence>
<evidence type="ECO:0000313" key="3">
    <source>
        <dbReference type="EMBL" id="GCF95932.1"/>
    </source>
</evidence>
<dbReference type="InterPro" id="IPR036388">
    <property type="entry name" value="WH-like_DNA-bd_sf"/>
</dbReference>
<dbReference type="SUPFAM" id="SSF55804">
    <property type="entry name" value="Phoshotransferase/anion transport protein"/>
    <property type="match status" value="1"/>
</dbReference>
<dbReference type="Pfam" id="PF00359">
    <property type="entry name" value="PTS_EIIA_2"/>
    <property type="match status" value="1"/>
</dbReference>
<feature type="domain" description="PTS EIIA type-2" evidence="2">
    <location>
        <begin position="443"/>
        <end position="580"/>
    </location>
</feature>
<proteinExistence type="predicted"/>
<evidence type="ECO:0000313" key="4">
    <source>
        <dbReference type="Proteomes" id="UP000290567"/>
    </source>
</evidence>